<dbReference type="PANTHER" id="PTHR13774:SF39">
    <property type="entry name" value="BIOSYNTHESIS PROTEIN, PUTATIVE-RELATED"/>
    <property type="match status" value="1"/>
</dbReference>
<accession>E6XE00</accession>
<dbReference type="GO" id="GO:0016853">
    <property type="term" value="F:isomerase activity"/>
    <property type="evidence" value="ECO:0007669"/>
    <property type="project" value="UniProtKB-KW"/>
</dbReference>
<dbReference type="InterPro" id="IPR003719">
    <property type="entry name" value="Phenazine_PhzF-like"/>
</dbReference>
<proteinExistence type="inferred from homology"/>
<evidence type="ECO:0000313" key="5">
    <source>
        <dbReference type="Proteomes" id="UP000008634"/>
    </source>
</evidence>
<keyword evidence="5" id="KW-1185">Reference proteome</keyword>
<protein>
    <submittedName>
        <fullName evidence="4">Phenazine biosynthesis protein PhzF family</fullName>
    </submittedName>
</protein>
<dbReference type="GO" id="GO:0005737">
    <property type="term" value="C:cytoplasm"/>
    <property type="evidence" value="ECO:0007669"/>
    <property type="project" value="TreeGrafter"/>
</dbReference>
<comment type="similarity">
    <text evidence="1">Belongs to the PhzF family.</text>
</comment>
<organism evidence="4 5">
    <name type="scientific">Cellulophaga algicola (strain DSM 14237 / IC166 / ACAM 630)</name>
    <dbReference type="NCBI Taxonomy" id="688270"/>
    <lineage>
        <taxon>Bacteria</taxon>
        <taxon>Pseudomonadati</taxon>
        <taxon>Bacteroidota</taxon>
        <taxon>Flavobacteriia</taxon>
        <taxon>Flavobacteriales</taxon>
        <taxon>Flavobacteriaceae</taxon>
        <taxon>Cellulophaga</taxon>
    </lineage>
</organism>
<sequence>MDQSKTIKVQIINAFVANNKGGNPAGVVLNAGELSIRNKLEIAQKVGLSETAFVSSSKTDAFKLDFYTPTKQIAHCGHATVATFSYLKQQGLLKGNTSSKETIDGSRGIRIIGENAFMEQRAPKYASLENYKAAILKSVGLDTADLLPNTSIQLVNTGNSFVLIPVKTTKALKNLKPNLALIKKISIELEAVGYYAFTPTSSNVESDATTRMFAPSYGISEEAATGMAAGPLASYLYDVMSIDKRRFMIQQGNFMDSPSPSLIIVDLNIEKGKITQLMAGGKGVVKEELIITLDQ</sequence>
<name>E6XE00_CELAD</name>
<dbReference type="STRING" id="688270.Celal_0731"/>
<dbReference type="NCBIfam" id="TIGR00654">
    <property type="entry name" value="PhzF_family"/>
    <property type="match status" value="1"/>
</dbReference>
<gene>
    <name evidence="4" type="ordered locus">Celal_0731</name>
</gene>
<dbReference type="RefSeq" id="WP_013549556.1">
    <property type="nucleotide sequence ID" value="NC_014934.1"/>
</dbReference>
<keyword evidence="2" id="KW-0413">Isomerase</keyword>
<dbReference type="HOGENOM" id="CLU_048756_0_2_10"/>
<dbReference type="SUPFAM" id="SSF54506">
    <property type="entry name" value="Diaminopimelate epimerase-like"/>
    <property type="match status" value="1"/>
</dbReference>
<dbReference type="AlphaFoldDB" id="E6XE00"/>
<evidence type="ECO:0000313" key="4">
    <source>
        <dbReference type="EMBL" id="ADV48066.1"/>
    </source>
</evidence>
<dbReference type="Proteomes" id="UP000008634">
    <property type="component" value="Chromosome"/>
</dbReference>
<dbReference type="PANTHER" id="PTHR13774">
    <property type="entry name" value="PHENAZINE BIOSYNTHESIS PROTEIN"/>
    <property type="match status" value="1"/>
</dbReference>
<dbReference type="EMBL" id="CP002453">
    <property type="protein sequence ID" value="ADV48066.1"/>
    <property type="molecule type" value="Genomic_DNA"/>
</dbReference>
<dbReference type="Pfam" id="PF02567">
    <property type="entry name" value="PhzC-PhzF"/>
    <property type="match status" value="1"/>
</dbReference>
<reference evidence="4 5" key="1">
    <citation type="journal article" date="2010" name="Stand. Genomic Sci.">
        <title>Complete genome sequence of Cellulophaga algicola type strain (IC166).</title>
        <authorList>
            <person name="Abt B."/>
            <person name="Lu M."/>
            <person name="Misra M."/>
            <person name="Han C."/>
            <person name="Nolan M."/>
            <person name="Lucas S."/>
            <person name="Hammon N."/>
            <person name="Deshpande S."/>
            <person name="Cheng J.F."/>
            <person name="Tapia R."/>
            <person name="Goodwin L."/>
            <person name="Pitluck S."/>
            <person name="Liolios K."/>
            <person name="Pagani I."/>
            <person name="Ivanova N."/>
            <person name="Mavromatis K."/>
            <person name="Ovchinikova G."/>
            <person name="Pati A."/>
            <person name="Chen A."/>
            <person name="Palaniappan K."/>
            <person name="Land M."/>
            <person name="Hauser L."/>
            <person name="Chang Y.J."/>
            <person name="Jeffries C.D."/>
            <person name="Detter J.C."/>
            <person name="Brambilla E."/>
            <person name="Rohde M."/>
            <person name="Tindall B.J."/>
            <person name="Goker M."/>
            <person name="Woyke T."/>
            <person name="Bristow J."/>
            <person name="Eisen J.A."/>
            <person name="Markowitz V."/>
            <person name="Hugenholtz P."/>
            <person name="Kyrpides N.C."/>
            <person name="Klenk H.P."/>
            <person name="Lapidus A."/>
        </authorList>
    </citation>
    <scope>NUCLEOTIDE SEQUENCE [LARGE SCALE GENOMIC DNA]</scope>
    <source>
        <strain evidence="5">DSM 14237 / IC166 / ACAM 630</strain>
    </source>
</reference>
<evidence type="ECO:0000256" key="2">
    <source>
        <dbReference type="ARBA" id="ARBA00023235"/>
    </source>
</evidence>
<dbReference type="PIRSF" id="PIRSF016184">
    <property type="entry name" value="PhzC_PhzF"/>
    <property type="match status" value="1"/>
</dbReference>
<evidence type="ECO:0000256" key="3">
    <source>
        <dbReference type="PIRSR" id="PIRSR016184-1"/>
    </source>
</evidence>
<evidence type="ECO:0000256" key="1">
    <source>
        <dbReference type="ARBA" id="ARBA00008270"/>
    </source>
</evidence>
<dbReference type="Gene3D" id="3.10.310.10">
    <property type="entry name" value="Diaminopimelate Epimerase, Chain A, domain 1"/>
    <property type="match status" value="2"/>
</dbReference>
<dbReference type="KEGG" id="cao:Celal_0731"/>
<feature type="active site" evidence="3">
    <location>
        <position position="50"/>
    </location>
</feature>
<dbReference type="eggNOG" id="COG0384">
    <property type="taxonomic scope" value="Bacteria"/>
</dbReference>
<dbReference type="OrthoDB" id="9788221at2"/>